<dbReference type="Pfam" id="PF00460">
    <property type="entry name" value="Flg_bb_rod"/>
    <property type="match status" value="1"/>
</dbReference>
<dbReference type="InterPro" id="IPR001444">
    <property type="entry name" value="Flag_bb_rod_N"/>
</dbReference>
<keyword evidence="4" id="KW-1185">Reference proteome</keyword>
<accession>A0ABW2UH96</accession>
<dbReference type="EMBL" id="JBHTFQ010000001">
    <property type="protein sequence ID" value="MFC7702615.1"/>
    <property type="molecule type" value="Genomic_DNA"/>
</dbReference>
<name>A0ABW2UH96_9RHOB</name>
<evidence type="ECO:0000256" key="1">
    <source>
        <dbReference type="ARBA" id="ARBA00004117"/>
    </source>
</evidence>
<evidence type="ECO:0000313" key="4">
    <source>
        <dbReference type="Proteomes" id="UP001596516"/>
    </source>
</evidence>
<proteinExistence type="predicted"/>
<gene>
    <name evidence="3" type="ORF">ACFQXB_00220</name>
</gene>
<dbReference type="RefSeq" id="WP_377397316.1">
    <property type="nucleotide sequence ID" value="NZ_JBHTFQ010000001.1"/>
</dbReference>
<evidence type="ECO:0000313" key="3">
    <source>
        <dbReference type="EMBL" id="MFC7702615.1"/>
    </source>
</evidence>
<dbReference type="NCBIfam" id="NF009270">
    <property type="entry name" value="PRK12627.1"/>
    <property type="match status" value="1"/>
</dbReference>
<comment type="caution">
    <text evidence="3">The sequence shown here is derived from an EMBL/GenBank/DDBJ whole genome shotgun (WGS) entry which is preliminary data.</text>
</comment>
<protein>
    <submittedName>
        <fullName evidence="3">FlgB family protein</fullName>
    </submittedName>
</protein>
<reference evidence="4" key="1">
    <citation type="journal article" date="2019" name="Int. J. Syst. Evol. Microbiol.">
        <title>The Global Catalogue of Microorganisms (GCM) 10K type strain sequencing project: providing services to taxonomists for standard genome sequencing and annotation.</title>
        <authorList>
            <consortium name="The Broad Institute Genomics Platform"/>
            <consortium name="The Broad Institute Genome Sequencing Center for Infectious Disease"/>
            <person name="Wu L."/>
            <person name="Ma J."/>
        </authorList>
    </citation>
    <scope>NUCLEOTIDE SEQUENCE [LARGE SCALE GENOMIC DNA]</scope>
    <source>
        <strain evidence="4">CGMCC 1.12750</strain>
    </source>
</reference>
<dbReference type="Proteomes" id="UP001596516">
    <property type="component" value="Unassembled WGS sequence"/>
</dbReference>
<feature type="domain" description="Flagellar basal body rod protein N-terminal" evidence="2">
    <location>
        <begin position="17"/>
        <end position="38"/>
    </location>
</feature>
<comment type="subcellular location">
    <subcellularLocation>
        <location evidence="1">Bacterial flagellum basal body</location>
    </subcellularLocation>
</comment>
<sequence>MFNQIEIMRMAHGMAAHAAIRHSAVAQNISNADTPGYRAVDIAPFADVWQGAGVAPRASRPGHLLSAQSTLQPEPRLARHGGVHEPNGNTVSLEQQMVKSAEIRHQHDMALSIYRSASSVLRKSLGR</sequence>
<organism evidence="3 4">
    <name type="scientific">Plastorhodobacter daqingensis</name>
    <dbReference type="NCBI Taxonomy" id="1387281"/>
    <lineage>
        <taxon>Bacteria</taxon>
        <taxon>Pseudomonadati</taxon>
        <taxon>Pseudomonadota</taxon>
        <taxon>Alphaproteobacteria</taxon>
        <taxon>Rhodobacterales</taxon>
        <taxon>Paracoccaceae</taxon>
        <taxon>Plastorhodobacter</taxon>
    </lineage>
</organism>
<evidence type="ECO:0000259" key="2">
    <source>
        <dbReference type="Pfam" id="PF00460"/>
    </source>
</evidence>